<dbReference type="EMBL" id="NQOU01000001">
    <property type="protein sequence ID" value="RII84203.1"/>
    <property type="molecule type" value="Genomic_DNA"/>
</dbReference>
<dbReference type="Proteomes" id="UP000266483">
    <property type="component" value="Unassembled WGS sequence"/>
</dbReference>
<keyword evidence="2" id="KW-0285">Flavoprotein</keyword>
<dbReference type="NCBIfam" id="NF006021">
    <property type="entry name" value="PRK08163.1"/>
    <property type="match status" value="1"/>
</dbReference>
<evidence type="ECO:0000256" key="2">
    <source>
        <dbReference type="ARBA" id="ARBA00022630"/>
    </source>
</evidence>
<keyword evidence="6" id="KW-0472">Membrane</keyword>
<evidence type="ECO:0000256" key="6">
    <source>
        <dbReference type="SAM" id="Phobius"/>
    </source>
</evidence>
<dbReference type="SUPFAM" id="SSF54373">
    <property type="entry name" value="FAD-linked reductases, C-terminal domain"/>
    <property type="match status" value="1"/>
</dbReference>
<dbReference type="EMBL" id="NQYH01000018">
    <property type="protein sequence ID" value="RIY39251.1"/>
    <property type="molecule type" value="Genomic_DNA"/>
</dbReference>
<keyword evidence="6" id="KW-1133">Transmembrane helix</keyword>
<evidence type="ECO:0000259" key="7">
    <source>
        <dbReference type="Pfam" id="PF01494"/>
    </source>
</evidence>
<accession>A0A3A1YNX4</accession>
<evidence type="ECO:0000313" key="9">
    <source>
        <dbReference type="EMBL" id="RIY39251.1"/>
    </source>
</evidence>
<gene>
    <name evidence="8" type="ORF">CJO09_02975</name>
    <name evidence="9" type="ORF">CJP73_14765</name>
</gene>
<keyword evidence="11" id="KW-1185">Reference proteome</keyword>
<dbReference type="SUPFAM" id="SSF51905">
    <property type="entry name" value="FAD/NAD(P)-binding domain"/>
    <property type="match status" value="1"/>
</dbReference>
<sequence length="399" mass="44354">MNEATHSAKAPILIVGGGIGGCAAAIMLSKVGYTVSLLEQADELSEIGAGIQLGPNAFRMFDALGITAEIEKSVVYPEHLVMMDGLTGDQVTSMKMGQAFIDRFGKPYGVIYRADLHRALVDACENNDNVTIHTGCKVAEYDDTGNSVKVTTEDNRTFEGAALIGCDGLWSRIRSRLLNDGPPRVAGHIAYRAVLPIEEVPEHLYRNDMVLWAGPRNHLVHYPLRKGALYNLVAVFHSDRYVEGWDAKADPEELHARFAQNCEPVKELLSKIETWRMWVLCDREPVKTWSKGRVTLLGDAAHPMLQYMAQGAAMAMEDAVCLAGELRNTQNFEQAFASYQNKRYLRTGRVQLTARLYGEAYHAAGVTRELRNNMLESRTDHQGYESLAWLYDPSNSPAF</sequence>
<dbReference type="OrthoDB" id="5487740at2"/>
<keyword evidence="4 9" id="KW-0560">Oxidoreductase</keyword>
<feature type="transmembrane region" description="Helical" evidence="6">
    <location>
        <begin position="12"/>
        <end position="33"/>
    </location>
</feature>
<dbReference type="GO" id="GO:0071949">
    <property type="term" value="F:FAD binding"/>
    <property type="evidence" value="ECO:0007669"/>
    <property type="project" value="InterPro"/>
</dbReference>
<keyword evidence="5" id="KW-0503">Monooxygenase</keyword>
<dbReference type="InterPro" id="IPR002938">
    <property type="entry name" value="FAD-bd"/>
</dbReference>
<comment type="cofactor">
    <cofactor evidence="1">
        <name>FAD</name>
        <dbReference type="ChEBI" id="CHEBI:57692"/>
    </cofactor>
</comment>
<evidence type="ECO:0000313" key="8">
    <source>
        <dbReference type="EMBL" id="RII84203.1"/>
    </source>
</evidence>
<keyword evidence="3" id="KW-0274">FAD</keyword>
<proteinExistence type="predicted"/>
<evidence type="ECO:0000256" key="3">
    <source>
        <dbReference type="ARBA" id="ARBA00022827"/>
    </source>
</evidence>
<dbReference type="Pfam" id="PF01494">
    <property type="entry name" value="FAD_binding_3"/>
    <property type="match status" value="1"/>
</dbReference>
<organism evidence="9 10">
    <name type="scientific">Neopusillimonas maritima</name>
    <dbReference type="NCBI Taxonomy" id="2026239"/>
    <lineage>
        <taxon>Bacteria</taxon>
        <taxon>Pseudomonadati</taxon>
        <taxon>Pseudomonadota</taxon>
        <taxon>Betaproteobacteria</taxon>
        <taxon>Burkholderiales</taxon>
        <taxon>Alcaligenaceae</taxon>
        <taxon>Neopusillimonas</taxon>
    </lineage>
</organism>
<dbReference type="EC" id="1.14.13.1" evidence="9"/>
<dbReference type="GO" id="GO:0018658">
    <property type="term" value="F:salicylate 1-monooxygenase activity"/>
    <property type="evidence" value="ECO:0007669"/>
    <property type="project" value="UniProtKB-EC"/>
</dbReference>
<reference evidence="10 11" key="1">
    <citation type="submission" date="2017-08" db="EMBL/GenBank/DDBJ databases">
        <title>Pusillimonas indicus sp. nov., a member of the family Alcaligenaceae isolated from surface seawater.</title>
        <authorList>
            <person name="Li J."/>
        </authorList>
    </citation>
    <scope>NUCLEOTIDE SEQUENCE [LARGE SCALE GENOMIC DNA]</scope>
    <source>
        <strain evidence="8 11">17-4A</strain>
        <strain evidence="9 10">L52-1-41</strain>
    </source>
</reference>
<dbReference type="PRINTS" id="PR00420">
    <property type="entry name" value="RNGMNOXGNASE"/>
</dbReference>
<evidence type="ECO:0000313" key="10">
    <source>
        <dbReference type="Proteomes" id="UP000266206"/>
    </source>
</evidence>
<dbReference type="InterPro" id="IPR036188">
    <property type="entry name" value="FAD/NAD-bd_sf"/>
</dbReference>
<evidence type="ECO:0000256" key="5">
    <source>
        <dbReference type="ARBA" id="ARBA00023033"/>
    </source>
</evidence>
<dbReference type="Gene3D" id="3.50.50.60">
    <property type="entry name" value="FAD/NAD(P)-binding domain"/>
    <property type="match status" value="1"/>
</dbReference>
<comment type="caution">
    <text evidence="9">The sequence shown here is derived from an EMBL/GenBank/DDBJ whole genome shotgun (WGS) entry which is preliminary data.</text>
</comment>
<evidence type="ECO:0000256" key="1">
    <source>
        <dbReference type="ARBA" id="ARBA00001974"/>
    </source>
</evidence>
<evidence type="ECO:0000256" key="4">
    <source>
        <dbReference type="ARBA" id="ARBA00023002"/>
    </source>
</evidence>
<keyword evidence="6" id="KW-0812">Transmembrane</keyword>
<evidence type="ECO:0000313" key="11">
    <source>
        <dbReference type="Proteomes" id="UP000266483"/>
    </source>
</evidence>
<dbReference type="InterPro" id="IPR050493">
    <property type="entry name" value="FAD-dep_Monooxygenase_BioMet"/>
</dbReference>
<dbReference type="PANTHER" id="PTHR13789:SF318">
    <property type="entry name" value="GERANYLGERANYL DIPHOSPHATE REDUCTASE"/>
    <property type="match status" value="1"/>
</dbReference>
<dbReference type="PANTHER" id="PTHR13789">
    <property type="entry name" value="MONOOXYGENASE"/>
    <property type="match status" value="1"/>
</dbReference>
<name>A0A3A1YNX4_9BURK</name>
<dbReference type="RefSeq" id="WP_119441004.1">
    <property type="nucleotide sequence ID" value="NZ_CP170494.1"/>
</dbReference>
<dbReference type="AlphaFoldDB" id="A0A3A1YNX4"/>
<dbReference type="Proteomes" id="UP000266206">
    <property type="component" value="Unassembled WGS sequence"/>
</dbReference>
<protein>
    <submittedName>
        <fullName evidence="9">Salicylate hydroxylase</fullName>
        <ecNumber evidence="9">1.14.13.1</ecNumber>
    </submittedName>
</protein>
<feature type="domain" description="FAD-binding" evidence="7">
    <location>
        <begin position="10"/>
        <end position="343"/>
    </location>
</feature>